<keyword evidence="3" id="KW-0479">Metal-binding</keyword>
<dbReference type="InterPro" id="IPR036291">
    <property type="entry name" value="NAD(P)-bd_dom_sf"/>
</dbReference>
<dbReference type="InterPro" id="IPR013149">
    <property type="entry name" value="ADH-like_C"/>
</dbReference>
<dbReference type="Pfam" id="PF08240">
    <property type="entry name" value="ADH_N"/>
    <property type="match status" value="1"/>
</dbReference>
<dbReference type="Gene3D" id="3.90.180.10">
    <property type="entry name" value="Medium-chain alcohol dehydrogenases, catalytic domain"/>
    <property type="match status" value="1"/>
</dbReference>
<dbReference type="InterPro" id="IPR013154">
    <property type="entry name" value="ADH-like_N"/>
</dbReference>
<dbReference type="AlphaFoldDB" id="A0A9P7ZBY3"/>
<dbReference type="InterPro" id="IPR011032">
    <property type="entry name" value="GroES-like_sf"/>
</dbReference>
<dbReference type="CDD" id="cd08254">
    <property type="entry name" value="hydroxyacyl_CoA_DH"/>
    <property type="match status" value="1"/>
</dbReference>
<dbReference type="OrthoDB" id="1879366at2759"/>
<sequence length="357" mass="38098">MASSTLPSTMYAWQGSPRGKVLTKVNVPVPQFEPDGILVKVFASGVCHSDCFILSSPPEMFRHWKSPFTMGHEGSGQIMKLGSGLTGSKFHERQSVVVLCTPGCNKESCGECSRGLHNLCKIGESPGLGTDGVFAQYIAVKPWGIVPLPDGIPHEVAAVTSDAVLTAFHAVKVAANLLPGQTVIIYGLGGVGFNALQMAQHLRAARIIVVDRRMQPLDKAVELGVAKDDAIFSEGDIKLTEKVAKEDIIADCAIDFVGTQETFTAAQLSVRSGGTVVLAGLFADQVPIISLLAVTRGIRFQCSYNGTREELVECLELVAKGVIKPSIQTGSIDDLPQVLEDLDNGRVKSRMVLIPTT</sequence>
<evidence type="ECO:0000259" key="6">
    <source>
        <dbReference type="SMART" id="SM00829"/>
    </source>
</evidence>
<evidence type="ECO:0000256" key="4">
    <source>
        <dbReference type="ARBA" id="ARBA00022833"/>
    </source>
</evidence>
<comment type="caution">
    <text evidence="7">The sequence shown here is derived from an EMBL/GenBank/DDBJ whole genome shotgun (WGS) entry which is preliminary data.</text>
</comment>
<evidence type="ECO:0000256" key="2">
    <source>
        <dbReference type="ARBA" id="ARBA00008072"/>
    </source>
</evidence>
<protein>
    <submittedName>
        <fullName evidence="7">Chaperonin 10-like protein</fullName>
    </submittedName>
</protein>
<dbReference type="PANTHER" id="PTHR42940">
    <property type="entry name" value="ALCOHOL DEHYDROGENASE 1-RELATED"/>
    <property type="match status" value="1"/>
</dbReference>
<dbReference type="GO" id="GO:0046872">
    <property type="term" value="F:metal ion binding"/>
    <property type="evidence" value="ECO:0007669"/>
    <property type="project" value="UniProtKB-KW"/>
</dbReference>
<proteinExistence type="inferred from homology"/>
<name>A0A9P7ZBY3_9HELO</name>
<dbReference type="SMART" id="SM00829">
    <property type="entry name" value="PKS_ER"/>
    <property type="match status" value="1"/>
</dbReference>
<dbReference type="SUPFAM" id="SSF51735">
    <property type="entry name" value="NAD(P)-binding Rossmann-fold domains"/>
    <property type="match status" value="1"/>
</dbReference>
<dbReference type="GO" id="GO:0016491">
    <property type="term" value="F:oxidoreductase activity"/>
    <property type="evidence" value="ECO:0007669"/>
    <property type="project" value="UniProtKB-KW"/>
</dbReference>
<dbReference type="Proteomes" id="UP000887226">
    <property type="component" value="Unassembled WGS sequence"/>
</dbReference>
<keyword evidence="5" id="KW-0560">Oxidoreductase</keyword>
<keyword evidence="4" id="KW-0862">Zinc</keyword>
<reference evidence="7" key="1">
    <citation type="journal article" date="2021" name="IMA Fungus">
        <title>Genomic characterization of three marine fungi, including Emericellopsis atlantica sp. nov. with signatures of a generalist lifestyle and marine biomass degradation.</title>
        <authorList>
            <person name="Hagestad O.C."/>
            <person name="Hou L."/>
            <person name="Andersen J.H."/>
            <person name="Hansen E.H."/>
            <person name="Altermark B."/>
            <person name="Li C."/>
            <person name="Kuhnert E."/>
            <person name="Cox R.J."/>
            <person name="Crous P.W."/>
            <person name="Spatafora J.W."/>
            <person name="Lail K."/>
            <person name="Amirebrahimi M."/>
            <person name="Lipzen A."/>
            <person name="Pangilinan J."/>
            <person name="Andreopoulos W."/>
            <person name="Hayes R.D."/>
            <person name="Ng V."/>
            <person name="Grigoriev I.V."/>
            <person name="Jackson S.A."/>
            <person name="Sutton T.D.S."/>
            <person name="Dobson A.D.W."/>
            <person name="Rama T."/>
        </authorList>
    </citation>
    <scope>NUCLEOTIDE SEQUENCE</scope>
    <source>
        <strain evidence="7">TRa3180A</strain>
    </source>
</reference>
<evidence type="ECO:0000313" key="7">
    <source>
        <dbReference type="EMBL" id="KAG9248690.1"/>
    </source>
</evidence>
<comment type="cofactor">
    <cofactor evidence="1">
        <name>Zn(2+)</name>
        <dbReference type="ChEBI" id="CHEBI:29105"/>
    </cofactor>
</comment>
<dbReference type="EMBL" id="MU253744">
    <property type="protein sequence ID" value="KAG9248690.1"/>
    <property type="molecule type" value="Genomic_DNA"/>
</dbReference>
<gene>
    <name evidence="7" type="ORF">BJ878DRAFT_486818</name>
</gene>
<dbReference type="PANTHER" id="PTHR42940:SF8">
    <property type="entry name" value="VACUOLAR PROTEIN SORTING-ASSOCIATED PROTEIN 11"/>
    <property type="match status" value="1"/>
</dbReference>
<keyword evidence="8" id="KW-1185">Reference proteome</keyword>
<evidence type="ECO:0000313" key="8">
    <source>
        <dbReference type="Proteomes" id="UP000887226"/>
    </source>
</evidence>
<comment type="similarity">
    <text evidence="2">Belongs to the zinc-containing alcohol dehydrogenase family.</text>
</comment>
<evidence type="ECO:0000256" key="3">
    <source>
        <dbReference type="ARBA" id="ARBA00022723"/>
    </source>
</evidence>
<organism evidence="7 8">
    <name type="scientific">Calycina marina</name>
    <dbReference type="NCBI Taxonomy" id="1763456"/>
    <lineage>
        <taxon>Eukaryota</taxon>
        <taxon>Fungi</taxon>
        <taxon>Dikarya</taxon>
        <taxon>Ascomycota</taxon>
        <taxon>Pezizomycotina</taxon>
        <taxon>Leotiomycetes</taxon>
        <taxon>Helotiales</taxon>
        <taxon>Pezizellaceae</taxon>
        <taxon>Calycina</taxon>
    </lineage>
</organism>
<evidence type="ECO:0000256" key="1">
    <source>
        <dbReference type="ARBA" id="ARBA00001947"/>
    </source>
</evidence>
<dbReference type="InterPro" id="IPR020843">
    <property type="entry name" value="ER"/>
</dbReference>
<dbReference type="Gene3D" id="3.40.50.720">
    <property type="entry name" value="NAD(P)-binding Rossmann-like Domain"/>
    <property type="match status" value="1"/>
</dbReference>
<dbReference type="Pfam" id="PF00107">
    <property type="entry name" value="ADH_zinc_N"/>
    <property type="match status" value="1"/>
</dbReference>
<accession>A0A9P7ZBY3</accession>
<dbReference type="SUPFAM" id="SSF50129">
    <property type="entry name" value="GroES-like"/>
    <property type="match status" value="1"/>
</dbReference>
<evidence type="ECO:0000256" key="5">
    <source>
        <dbReference type="ARBA" id="ARBA00023002"/>
    </source>
</evidence>
<feature type="domain" description="Enoyl reductase (ER)" evidence="6">
    <location>
        <begin position="15"/>
        <end position="353"/>
    </location>
</feature>